<evidence type="ECO:0000259" key="7">
    <source>
        <dbReference type="Pfam" id="PF07731"/>
    </source>
</evidence>
<dbReference type="InterPro" id="IPR006311">
    <property type="entry name" value="TAT_signal"/>
</dbReference>
<dbReference type="CDD" id="cd13896">
    <property type="entry name" value="CuRO_3_CopA"/>
    <property type="match status" value="1"/>
</dbReference>
<dbReference type="PROSITE" id="PS00079">
    <property type="entry name" value="MULTICOPPER_OXIDASE1"/>
    <property type="match status" value="1"/>
</dbReference>
<evidence type="ECO:0000256" key="5">
    <source>
        <dbReference type="SAM" id="SignalP"/>
    </source>
</evidence>
<dbReference type="Pfam" id="PF07732">
    <property type="entry name" value="Cu-oxidase_3"/>
    <property type="match status" value="1"/>
</dbReference>
<keyword evidence="5" id="KW-0732">Signal</keyword>
<evidence type="ECO:0000256" key="2">
    <source>
        <dbReference type="ARBA" id="ARBA00023002"/>
    </source>
</evidence>
<keyword evidence="1" id="KW-0479">Metal-binding</keyword>
<feature type="domain" description="Plastocyanin-like" evidence="6">
    <location>
        <begin position="289"/>
        <end position="391"/>
    </location>
</feature>
<evidence type="ECO:0000256" key="4">
    <source>
        <dbReference type="SAM" id="MobiDB-lite"/>
    </source>
</evidence>
<feature type="chain" id="PRO_5046712009" evidence="5">
    <location>
        <begin position="25"/>
        <end position="543"/>
    </location>
</feature>
<dbReference type="Gene3D" id="2.60.40.420">
    <property type="entry name" value="Cupredoxins - blue copper proteins"/>
    <property type="match status" value="3"/>
</dbReference>
<evidence type="ECO:0000313" key="9">
    <source>
        <dbReference type="EMBL" id="MFB9463778.1"/>
    </source>
</evidence>
<dbReference type="RefSeq" id="WP_381346149.1">
    <property type="nucleotide sequence ID" value="NZ_JBHMCY010000022.1"/>
</dbReference>
<dbReference type="Pfam" id="PF07731">
    <property type="entry name" value="Cu-oxidase_2"/>
    <property type="match status" value="1"/>
</dbReference>
<dbReference type="SUPFAM" id="SSF49503">
    <property type="entry name" value="Cupredoxins"/>
    <property type="match status" value="3"/>
</dbReference>
<feature type="domain" description="Plastocyanin-like" evidence="8">
    <location>
        <begin position="91"/>
        <end position="196"/>
    </location>
</feature>
<gene>
    <name evidence="9" type="ORF">ACFF45_13955</name>
</gene>
<accession>A0ABV5N0K7</accession>
<organism evidence="9 10">
    <name type="scientific">Streptomyces cinereospinus</name>
    <dbReference type="NCBI Taxonomy" id="285561"/>
    <lineage>
        <taxon>Bacteria</taxon>
        <taxon>Bacillati</taxon>
        <taxon>Actinomycetota</taxon>
        <taxon>Actinomycetes</taxon>
        <taxon>Kitasatosporales</taxon>
        <taxon>Streptomycetaceae</taxon>
        <taxon>Streptomyces</taxon>
    </lineage>
</organism>
<proteinExistence type="predicted"/>
<dbReference type="CDD" id="cd13870">
    <property type="entry name" value="CuRO_2_CopA_like_1"/>
    <property type="match status" value="1"/>
</dbReference>
<keyword evidence="3" id="KW-0186">Copper</keyword>
<feature type="domain" description="Plastocyanin-like" evidence="7">
    <location>
        <begin position="427"/>
        <end position="537"/>
    </location>
</feature>
<evidence type="ECO:0000313" key="10">
    <source>
        <dbReference type="Proteomes" id="UP001589709"/>
    </source>
</evidence>
<dbReference type="InterPro" id="IPR008972">
    <property type="entry name" value="Cupredoxin"/>
</dbReference>
<evidence type="ECO:0000259" key="6">
    <source>
        <dbReference type="Pfam" id="PF00394"/>
    </source>
</evidence>
<dbReference type="InterPro" id="IPR002355">
    <property type="entry name" value="Cu_oxidase_Cu_BS"/>
</dbReference>
<dbReference type="PROSITE" id="PS00080">
    <property type="entry name" value="MULTICOPPER_OXIDASE2"/>
    <property type="match status" value="1"/>
</dbReference>
<keyword evidence="2" id="KW-0560">Oxidoreductase</keyword>
<dbReference type="EMBL" id="JBHMCY010000022">
    <property type="protein sequence ID" value="MFB9463778.1"/>
    <property type="molecule type" value="Genomic_DNA"/>
</dbReference>
<evidence type="ECO:0000256" key="3">
    <source>
        <dbReference type="ARBA" id="ARBA00023008"/>
    </source>
</evidence>
<dbReference type="PANTHER" id="PTHR11709:SF394">
    <property type="entry name" value="FI03373P-RELATED"/>
    <property type="match status" value="1"/>
</dbReference>
<evidence type="ECO:0000259" key="8">
    <source>
        <dbReference type="Pfam" id="PF07732"/>
    </source>
</evidence>
<dbReference type="PANTHER" id="PTHR11709">
    <property type="entry name" value="MULTI-COPPER OXIDASE"/>
    <property type="match status" value="1"/>
</dbReference>
<feature type="region of interest" description="Disordered" evidence="4">
    <location>
        <begin position="232"/>
        <end position="269"/>
    </location>
</feature>
<dbReference type="InterPro" id="IPR034279">
    <property type="entry name" value="CuRO_3_CopA"/>
</dbReference>
<dbReference type="Pfam" id="PF00394">
    <property type="entry name" value="Cu-oxidase"/>
    <property type="match status" value="1"/>
</dbReference>
<sequence>MKRYTRRALLGASIVAAGSGVLSACSGNDAQPEAGPTGHRGNAHSGGGFVPKGPKGYVNPSDPEVLTAERRRGPGPVRRFTLTATETSLDLGGRTVRSWAYGDTLPGKEVRITAGDVLDLTLANHLGEATTLHSHGVRMRCDMDGVPGLTQPSIQPGADFRYRFAVPHPGTYWLHSHSGMQLDRGLYAPLIVEDPKEPLSYDKEWVVVLDDWVDGVSGSTPDGVLAQLRGGKAAPMDMGEGPAHHGPGGDGSNGDSDSSPRAYAGPSRVLRESHSRVLHSMGGNVDYPHYLINGRLPKAPTVFRARPGDRIRLRIINAGGDTAFRVALAGHEMTVTHTDGYPVEHTTTDALLLGMAERYDVLVTAKDGVFPLVALAEGKDAQAMAVLRTSGGSVPPPTAYPDELDGMLVPARRLVPHESVALSDDEPDREMRIKLTGGMEKFNWGFDHEPYSIQKRIPIREGERVRISLINATDMWHPVHLHGHTFALTGIDAVGARKDTAHVLPHRKLVIDFYADNPGLWMLHCHNQYHSESGMMTILGYRK</sequence>
<feature type="region of interest" description="Disordered" evidence="4">
    <location>
        <begin position="28"/>
        <end position="76"/>
    </location>
</feature>
<dbReference type="InterPro" id="IPR001117">
    <property type="entry name" value="Cu-oxidase_2nd"/>
</dbReference>
<dbReference type="PROSITE" id="PS51257">
    <property type="entry name" value="PROKAR_LIPOPROTEIN"/>
    <property type="match status" value="1"/>
</dbReference>
<dbReference type="InterPro" id="IPR011707">
    <property type="entry name" value="Cu-oxidase-like_N"/>
</dbReference>
<reference evidence="9 10" key="1">
    <citation type="submission" date="2024-09" db="EMBL/GenBank/DDBJ databases">
        <authorList>
            <person name="Sun Q."/>
            <person name="Mori K."/>
        </authorList>
    </citation>
    <scope>NUCLEOTIDE SEQUENCE [LARGE SCALE GENOMIC DNA]</scope>
    <source>
        <strain evidence="9 10">JCM 6917</strain>
    </source>
</reference>
<dbReference type="PROSITE" id="PS51318">
    <property type="entry name" value="TAT"/>
    <property type="match status" value="1"/>
</dbReference>
<protein>
    <submittedName>
        <fullName evidence="9">Multicopper oxidase family protein</fullName>
    </submittedName>
</protein>
<keyword evidence="10" id="KW-1185">Reference proteome</keyword>
<comment type="caution">
    <text evidence="9">The sequence shown here is derived from an EMBL/GenBank/DDBJ whole genome shotgun (WGS) entry which is preliminary data.</text>
</comment>
<name>A0ABV5N0K7_9ACTN</name>
<dbReference type="CDD" id="cd13861">
    <property type="entry name" value="CuRO_1_CumA_like"/>
    <property type="match status" value="1"/>
</dbReference>
<dbReference type="InterPro" id="IPR033138">
    <property type="entry name" value="Cu_oxidase_CS"/>
</dbReference>
<evidence type="ECO:0000256" key="1">
    <source>
        <dbReference type="ARBA" id="ARBA00022723"/>
    </source>
</evidence>
<dbReference type="Proteomes" id="UP001589709">
    <property type="component" value="Unassembled WGS sequence"/>
</dbReference>
<feature type="signal peptide" evidence="5">
    <location>
        <begin position="1"/>
        <end position="24"/>
    </location>
</feature>
<dbReference type="InterPro" id="IPR045087">
    <property type="entry name" value="Cu-oxidase_fam"/>
</dbReference>
<dbReference type="InterPro" id="IPR011706">
    <property type="entry name" value="Cu-oxidase_C"/>
</dbReference>